<organism evidence="3 4">
    <name type="scientific">Corynebacterium uropygiale</name>
    <dbReference type="NCBI Taxonomy" id="1775911"/>
    <lineage>
        <taxon>Bacteria</taxon>
        <taxon>Bacillati</taxon>
        <taxon>Actinomycetota</taxon>
        <taxon>Actinomycetes</taxon>
        <taxon>Mycobacteriales</taxon>
        <taxon>Corynebacteriaceae</taxon>
        <taxon>Corynebacterium</taxon>
    </lineage>
</organism>
<dbReference type="InterPro" id="IPR036291">
    <property type="entry name" value="NAD(P)-bd_dom_sf"/>
</dbReference>
<comment type="caution">
    <text evidence="3">The sequence shown here is derived from an EMBL/GenBank/DDBJ whole genome shotgun (WGS) entry which is preliminary data.</text>
</comment>
<evidence type="ECO:0000256" key="1">
    <source>
        <dbReference type="ARBA" id="ARBA00006484"/>
    </source>
</evidence>
<accession>A0A9X1U102</accession>
<dbReference type="PROSITE" id="PS00061">
    <property type="entry name" value="ADH_SHORT"/>
    <property type="match status" value="1"/>
</dbReference>
<sequence>MSLHYLVTGARGGVGSAVLEQLRAAGEERVTAWDLPEVDVTDPQCVAEALARAVGERGPVDRLIHVAGTLAEDSALHPDAAALERCVGVNLGGVVTVCSRVAQEMVARGEGAIVVVSSNSAAVPRAGMAAYGASKAAATSWAKTLGLECAPHGVRVNVVSPGSTNTPMLQGMWPEGSEPREQLRGVIAGAPERFRLGIPLGRVAEPADIAAACLWLASPAARHITMHDLRVDGGATLDA</sequence>
<evidence type="ECO:0000313" key="3">
    <source>
        <dbReference type="EMBL" id="MCF4007354.1"/>
    </source>
</evidence>
<evidence type="ECO:0000256" key="2">
    <source>
        <dbReference type="ARBA" id="ARBA00023002"/>
    </source>
</evidence>
<dbReference type="PANTHER" id="PTHR24321">
    <property type="entry name" value="DEHYDROGENASES, SHORT CHAIN"/>
    <property type="match status" value="1"/>
</dbReference>
<dbReference type="InterPro" id="IPR020904">
    <property type="entry name" value="Sc_DH/Rdtase_CS"/>
</dbReference>
<dbReference type="Pfam" id="PF13561">
    <property type="entry name" value="adh_short_C2"/>
    <property type="match status" value="1"/>
</dbReference>
<keyword evidence="4" id="KW-1185">Reference proteome</keyword>
<dbReference type="InterPro" id="IPR002347">
    <property type="entry name" value="SDR_fam"/>
</dbReference>
<dbReference type="PRINTS" id="PR00081">
    <property type="entry name" value="GDHRDH"/>
</dbReference>
<dbReference type="PANTHER" id="PTHR24321:SF13">
    <property type="entry name" value="2,3-DIHYDRO-2,3-DIHYDROXYBENZOATE DEHYDROGENASE"/>
    <property type="match status" value="1"/>
</dbReference>
<dbReference type="Proteomes" id="UP001139336">
    <property type="component" value="Unassembled WGS sequence"/>
</dbReference>
<name>A0A9X1U102_9CORY</name>
<gene>
    <name evidence="3" type="ORF">L1O03_09245</name>
</gene>
<reference evidence="3" key="1">
    <citation type="submission" date="2022-01" db="EMBL/GenBank/DDBJ databases">
        <title>Corynebacterium sp. nov isolated from isolated from the feces of the greater white-fronted geese (Anser albifrons) at Poyang Lake, PR China.</title>
        <authorList>
            <person name="Liu Q."/>
        </authorList>
    </citation>
    <scope>NUCLEOTIDE SEQUENCE</scope>
    <source>
        <strain evidence="3">JCM 32435</strain>
    </source>
</reference>
<dbReference type="PRINTS" id="PR00080">
    <property type="entry name" value="SDRFAMILY"/>
</dbReference>
<protein>
    <submittedName>
        <fullName evidence="3">SDR family oxidoreductase</fullName>
    </submittedName>
</protein>
<evidence type="ECO:0000313" key="4">
    <source>
        <dbReference type="Proteomes" id="UP001139336"/>
    </source>
</evidence>
<dbReference type="EMBL" id="JAKGSI010000004">
    <property type="protein sequence ID" value="MCF4007354.1"/>
    <property type="molecule type" value="Genomic_DNA"/>
</dbReference>
<comment type="similarity">
    <text evidence="1">Belongs to the short-chain dehydrogenases/reductases (SDR) family.</text>
</comment>
<dbReference type="AlphaFoldDB" id="A0A9X1U102"/>
<dbReference type="RefSeq" id="WP_236119490.1">
    <property type="nucleotide sequence ID" value="NZ_JAKGSI010000004.1"/>
</dbReference>
<keyword evidence="2" id="KW-0560">Oxidoreductase</keyword>
<dbReference type="Gene3D" id="3.40.50.720">
    <property type="entry name" value="NAD(P)-binding Rossmann-like Domain"/>
    <property type="match status" value="1"/>
</dbReference>
<dbReference type="GO" id="GO:0016491">
    <property type="term" value="F:oxidoreductase activity"/>
    <property type="evidence" value="ECO:0007669"/>
    <property type="project" value="UniProtKB-KW"/>
</dbReference>
<dbReference type="SUPFAM" id="SSF51735">
    <property type="entry name" value="NAD(P)-binding Rossmann-fold domains"/>
    <property type="match status" value="1"/>
</dbReference>
<proteinExistence type="inferred from homology"/>